<dbReference type="InterPro" id="IPR036051">
    <property type="entry name" value="KRAB_dom_sf"/>
</dbReference>
<dbReference type="AlphaFoldDB" id="D2I7X5"/>
<evidence type="ECO:0000256" key="10">
    <source>
        <dbReference type="ARBA" id="ARBA00023163"/>
    </source>
</evidence>
<dbReference type="GO" id="GO:0006355">
    <property type="term" value="P:regulation of DNA-templated transcription"/>
    <property type="evidence" value="ECO:0007669"/>
    <property type="project" value="InterPro"/>
</dbReference>
<accession>D2I7X5</accession>
<evidence type="ECO:0000256" key="6">
    <source>
        <dbReference type="ARBA" id="ARBA00022771"/>
    </source>
</evidence>
<comment type="similarity">
    <text evidence="3">Belongs to the krueppel C2H2-type zinc-finger protein family.</text>
</comment>
<keyword evidence="8" id="KW-0805">Transcription regulation</keyword>
<evidence type="ECO:0000256" key="9">
    <source>
        <dbReference type="ARBA" id="ARBA00023125"/>
    </source>
</evidence>
<feature type="domain" description="C2H2-type" evidence="13">
    <location>
        <begin position="466"/>
        <end position="493"/>
    </location>
</feature>
<sequence length="577" mass="66835">QGLLTFGDVAIEFSQEEWRCLSHTQRELYRDVMLENYGHLLFLGLIVSKPDLVSLLEQRKEPWDVKRKKTVVFDPAVSSHGSLSFHPEPCKEASFQNVSMGHYQHSILENDRYIQVESTAHNSTLTAQDVEGYETFCKTFLLKSTLSAMQGVYVSKSSNQLLKGTYAWKENVENLECYLVHAENDDLNSVEKKSVLAFQSNISKLQSFQNEETSAKWGPLEKSFTEHSTLENYCSIFNGDRVAQGSECQKTFDQGSNVNKDLRTHFQENHFEHIKCVEFIDARSNLIHHTMHIRENPYKGNECERDFNQSCSMSDHQRIHVGKKPYGYDKPGNVSSESSRIRIRKTVCSGEKPYQCIECGKAFKQKRNLKSHEGLHTGETPYKCEECGKAFFLKRNLTRHHRIHTGEEPYKCKECGKAFQHKSYVNVHERIHTGETPYKCKECGKTFKQLSHLTQHINTHTREKMYKCKECGKAFFQKTNLTRHHRIHTGEKPYKCKECGKAFQQKSYVNIHERIHTGETPYNCTECGKTFKQLSNLTQHINTHTREKMYKCKECGKAFSYKSSLTTHHRIHAGEKP</sequence>
<comment type="subcellular location">
    <subcellularLocation>
        <location evidence="2">Nucleus</location>
    </subcellularLocation>
</comment>
<evidence type="ECO:0000256" key="2">
    <source>
        <dbReference type="ARBA" id="ARBA00004123"/>
    </source>
</evidence>
<dbReference type="PROSITE" id="PS50805">
    <property type="entry name" value="KRAB"/>
    <property type="match status" value="1"/>
</dbReference>
<feature type="non-terminal residue" evidence="15">
    <location>
        <position position="1"/>
    </location>
</feature>
<keyword evidence="6 12" id="KW-0863">Zinc-finger</keyword>
<dbReference type="FunFam" id="3.30.160.60:FF:000028">
    <property type="entry name" value="zinc finger protein 90 homolog"/>
    <property type="match status" value="1"/>
</dbReference>
<dbReference type="FunFam" id="3.30.160.60:FF:001011">
    <property type="entry name" value="Zinc finger protein 793"/>
    <property type="match status" value="1"/>
</dbReference>
<proteinExistence type="inferred from homology"/>
<evidence type="ECO:0000256" key="11">
    <source>
        <dbReference type="ARBA" id="ARBA00023242"/>
    </source>
</evidence>
<dbReference type="InterPro" id="IPR001909">
    <property type="entry name" value="KRAB"/>
</dbReference>
<feature type="domain" description="C2H2-type" evidence="13">
    <location>
        <begin position="410"/>
        <end position="437"/>
    </location>
</feature>
<dbReference type="SUPFAM" id="SSF57667">
    <property type="entry name" value="beta-beta-alpha zinc fingers"/>
    <property type="match status" value="6"/>
</dbReference>
<gene>
    <name evidence="15" type="ORF">PANDA_022109</name>
</gene>
<feature type="domain" description="KRAB" evidence="14">
    <location>
        <begin position="4"/>
        <end position="75"/>
    </location>
</feature>
<feature type="domain" description="C2H2-type" evidence="13">
    <location>
        <begin position="522"/>
        <end position="549"/>
    </location>
</feature>
<dbReference type="Pfam" id="PF00096">
    <property type="entry name" value="zf-C2H2"/>
    <property type="match status" value="8"/>
</dbReference>
<dbReference type="SMART" id="SM00355">
    <property type="entry name" value="ZnF_C2H2"/>
    <property type="match status" value="9"/>
</dbReference>
<keyword evidence="11" id="KW-0539">Nucleus</keyword>
<keyword evidence="5" id="KW-0677">Repeat</keyword>
<comment type="function">
    <text evidence="1">May be involved in transcriptional regulation.</text>
</comment>
<feature type="domain" description="C2H2-type" evidence="13">
    <location>
        <begin position="382"/>
        <end position="409"/>
    </location>
</feature>
<dbReference type="InParanoid" id="D2I7X5"/>
<dbReference type="SUPFAM" id="SSF109640">
    <property type="entry name" value="KRAB domain (Kruppel-associated box)"/>
    <property type="match status" value="1"/>
</dbReference>
<evidence type="ECO:0000313" key="15">
    <source>
        <dbReference type="EMBL" id="EFB18803.1"/>
    </source>
</evidence>
<feature type="non-terminal residue" evidence="15">
    <location>
        <position position="577"/>
    </location>
</feature>
<evidence type="ECO:0000256" key="8">
    <source>
        <dbReference type="ARBA" id="ARBA00023015"/>
    </source>
</evidence>
<feature type="domain" description="C2H2-type" evidence="13">
    <location>
        <begin position="550"/>
        <end position="577"/>
    </location>
</feature>
<feature type="domain" description="C2H2-type" evidence="13">
    <location>
        <begin position="494"/>
        <end position="521"/>
    </location>
</feature>
<name>D2I7X5_AILME</name>
<dbReference type="Gene3D" id="3.30.160.60">
    <property type="entry name" value="Classic Zinc Finger"/>
    <property type="match status" value="10"/>
</dbReference>
<dbReference type="GO" id="GO:0008270">
    <property type="term" value="F:zinc ion binding"/>
    <property type="evidence" value="ECO:0007669"/>
    <property type="project" value="UniProtKB-KW"/>
</dbReference>
<feature type="domain" description="C2H2-type" evidence="13">
    <location>
        <begin position="438"/>
        <end position="465"/>
    </location>
</feature>
<dbReference type="GO" id="GO:0005634">
    <property type="term" value="C:nucleus"/>
    <property type="evidence" value="ECO:0007669"/>
    <property type="project" value="UniProtKB-SubCell"/>
</dbReference>
<dbReference type="InterPro" id="IPR013087">
    <property type="entry name" value="Znf_C2H2_type"/>
</dbReference>
<evidence type="ECO:0000256" key="7">
    <source>
        <dbReference type="ARBA" id="ARBA00022833"/>
    </source>
</evidence>
<dbReference type="SMART" id="SM00349">
    <property type="entry name" value="KRAB"/>
    <property type="match status" value="1"/>
</dbReference>
<keyword evidence="7" id="KW-0862">Zinc</keyword>
<keyword evidence="4" id="KW-0479">Metal-binding</keyword>
<dbReference type="FunFam" id="3.30.160.60:FF:001228">
    <property type="entry name" value="Zinc finger protein 236"/>
    <property type="match status" value="1"/>
</dbReference>
<dbReference type="FunFam" id="3.30.160.60:FF:002343">
    <property type="entry name" value="Zinc finger protein 33A"/>
    <property type="match status" value="2"/>
</dbReference>
<evidence type="ECO:0000256" key="3">
    <source>
        <dbReference type="ARBA" id="ARBA00006991"/>
    </source>
</evidence>
<dbReference type="PROSITE" id="PS50157">
    <property type="entry name" value="ZINC_FINGER_C2H2_2"/>
    <property type="match status" value="9"/>
</dbReference>
<evidence type="ECO:0000256" key="1">
    <source>
        <dbReference type="ARBA" id="ARBA00003767"/>
    </source>
</evidence>
<evidence type="ECO:0000259" key="14">
    <source>
        <dbReference type="PROSITE" id="PS50805"/>
    </source>
</evidence>
<keyword evidence="10" id="KW-0804">Transcription</keyword>
<dbReference type="PROSITE" id="PS00028">
    <property type="entry name" value="ZINC_FINGER_C2H2_1"/>
    <property type="match status" value="8"/>
</dbReference>
<dbReference type="GO" id="GO:0003677">
    <property type="term" value="F:DNA binding"/>
    <property type="evidence" value="ECO:0007669"/>
    <property type="project" value="UniProtKB-KW"/>
</dbReference>
<dbReference type="InterPro" id="IPR036236">
    <property type="entry name" value="Znf_C2H2_sf"/>
</dbReference>
<feature type="domain" description="C2H2-type" evidence="13">
    <location>
        <begin position="354"/>
        <end position="381"/>
    </location>
</feature>
<dbReference type="EMBL" id="GL195656">
    <property type="protein sequence ID" value="EFB18803.1"/>
    <property type="molecule type" value="Genomic_DNA"/>
</dbReference>
<feature type="domain" description="C2H2-type" evidence="13">
    <location>
        <begin position="298"/>
        <end position="325"/>
    </location>
</feature>
<dbReference type="FunFam" id="3.30.160.60:FF:000380">
    <property type="entry name" value="zinc finger protein 2 isoform X2"/>
    <property type="match status" value="1"/>
</dbReference>
<keyword evidence="9" id="KW-0238">DNA-binding</keyword>
<dbReference type="Pfam" id="PF01352">
    <property type="entry name" value="KRAB"/>
    <property type="match status" value="1"/>
</dbReference>
<dbReference type="InterPro" id="IPR050826">
    <property type="entry name" value="Krueppel_C2H2_ZnFinger"/>
</dbReference>
<dbReference type="CDD" id="cd07765">
    <property type="entry name" value="KRAB_A-box"/>
    <property type="match status" value="1"/>
</dbReference>
<organism evidence="15">
    <name type="scientific">Ailuropoda melanoleuca</name>
    <name type="common">Giant panda</name>
    <dbReference type="NCBI Taxonomy" id="9646"/>
    <lineage>
        <taxon>Eukaryota</taxon>
        <taxon>Metazoa</taxon>
        <taxon>Chordata</taxon>
        <taxon>Craniata</taxon>
        <taxon>Vertebrata</taxon>
        <taxon>Euteleostomi</taxon>
        <taxon>Mammalia</taxon>
        <taxon>Eutheria</taxon>
        <taxon>Laurasiatheria</taxon>
        <taxon>Carnivora</taxon>
        <taxon>Caniformia</taxon>
        <taxon>Ursidae</taxon>
        <taxon>Ailuropoda</taxon>
    </lineage>
</organism>
<dbReference type="PANTHER" id="PTHR24377">
    <property type="entry name" value="IP01015P-RELATED"/>
    <property type="match status" value="1"/>
</dbReference>
<evidence type="ECO:0000256" key="5">
    <source>
        <dbReference type="ARBA" id="ARBA00022737"/>
    </source>
</evidence>
<evidence type="ECO:0000259" key="13">
    <source>
        <dbReference type="PROSITE" id="PS50157"/>
    </source>
</evidence>
<reference evidence="15" key="1">
    <citation type="journal article" date="2010" name="Nature">
        <title>The sequence and de novo assembly of the giant panda genome.</title>
        <authorList>
            <person name="Li R."/>
            <person name="Fan W."/>
            <person name="Tian G."/>
            <person name="Zhu H."/>
            <person name="He L."/>
            <person name="Cai J."/>
            <person name="Huang Q."/>
            <person name="Cai Q."/>
            <person name="Li B."/>
            <person name="Bai Y."/>
            <person name="Zhang Z."/>
            <person name="Zhang Y."/>
            <person name="Wang W."/>
            <person name="Li J."/>
            <person name="Wei F."/>
            <person name="Li H."/>
            <person name="Jian M."/>
            <person name="Li J."/>
            <person name="Zhang Z."/>
            <person name="Nielsen R."/>
            <person name="Li D."/>
            <person name="Gu W."/>
            <person name="Yang Z."/>
            <person name="Xuan Z."/>
            <person name="Ryder O.A."/>
            <person name="Leung F.C."/>
            <person name="Zhou Y."/>
            <person name="Cao J."/>
            <person name="Sun X."/>
            <person name="Fu Y."/>
            <person name="Fang X."/>
            <person name="Guo X."/>
            <person name="Wang B."/>
            <person name="Hou R."/>
            <person name="Shen F."/>
            <person name="Mu B."/>
            <person name="Ni P."/>
            <person name="Lin R."/>
            <person name="Qian W."/>
            <person name="Wang G."/>
            <person name="Yu C."/>
            <person name="Nie W."/>
            <person name="Wang J."/>
            <person name="Wu Z."/>
            <person name="Liang H."/>
            <person name="Min J."/>
            <person name="Wu Q."/>
            <person name="Cheng S."/>
            <person name="Ruan J."/>
            <person name="Wang M."/>
            <person name="Shi Z."/>
            <person name="Wen M."/>
            <person name="Liu B."/>
            <person name="Ren X."/>
            <person name="Zheng H."/>
            <person name="Dong D."/>
            <person name="Cook K."/>
            <person name="Shan G."/>
            <person name="Zhang H."/>
            <person name="Kosiol C."/>
            <person name="Xie X."/>
            <person name="Lu Z."/>
            <person name="Zheng H."/>
            <person name="Li Y."/>
            <person name="Steiner C.C."/>
            <person name="Lam T.T."/>
            <person name="Lin S."/>
            <person name="Zhang Q."/>
            <person name="Li G."/>
            <person name="Tian J."/>
            <person name="Gong T."/>
            <person name="Liu H."/>
            <person name="Zhang D."/>
            <person name="Fang L."/>
            <person name="Ye C."/>
            <person name="Zhang J."/>
            <person name="Hu W."/>
            <person name="Xu A."/>
            <person name="Ren Y."/>
            <person name="Zhang G."/>
            <person name="Bruford M.W."/>
            <person name="Li Q."/>
            <person name="Ma L."/>
            <person name="Guo Y."/>
            <person name="An N."/>
            <person name="Hu Y."/>
            <person name="Zheng Y."/>
            <person name="Shi Y."/>
            <person name="Li Z."/>
            <person name="Liu Q."/>
            <person name="Chen Y."/>
            <person name="Zhao J."/>
            <person name="Qu N."/>
            <person name="Zhao S."/>
            <person name="Tian F."/>
            <person name="Wang X."/>
            <person name="Wang H."/>
            <person name="Xu L."/>
            <person name="Liu X."/>
            <person name="Vinar T."/>
            <person name="Wang Y."/>
            <person name="Lam T.W."/>
            <person name="Yiu S.M."/>
            <person name="Liu S."/>
            <person name="Zhang H."/>
            <person name="Li D."/>
            <person name="Huang Y."/>
            <person name="Wang X."/>
            <person name="Yang G."/>
            <person name="Jiang Z."/>
            <person name="Wang J."/>
            <person name="Qin N."/>
            <person name="Li L."/>
            <person name="Li J."/>
            <person name="Bolund L."/>
            <person name="Kristiansen K."/>
            <person name="Wong G.K."/>
            <person name="Olson M."/>
            <person name="Zhang X."/>
            <person name="Li S."/>
            <person name="Yang H."/>
            <person name="Wang J."/>
            <person name="Wang J."/>
        </authorList>
    </citation>
    <scope>NUCLEOTIDE SEQUENCE [LARGE SCALE GENOMIC DNA]</scope>
</reference>
<evidence type="ECO:0000256" key="4">
    <source>
        <dbReference type="ARBA" id="ARBA00022723"/>
    </source>
</evidence>
<protein>
    <submittedName>
        <fullName evidence="15">Uncharacterized protein</fullName>
    </submittedName>
</protein>
<dbReference type="FunFam" id="3.30.160.60:FF:000759">
    <property type="entry name" value="zinc finger protein 16"/>
    <property type="match status" value="1"/>
</dbReference>
<evidence type="ECO:0000256" key="12">
    <source>
        <dbReference type="PROSITE-ProRule" id="PRU00042"/>
    </source>
</evidence>
<dbReference type="FunFam" id="3.30.160.60:FF:002090">
    <property type="entry name" value="Zinc finger protein 473"/>
    <property type="match status" value="1"/>
</dbReference>
<dbReference type="Gene3D" id="6.10.140.140">
    <property type="match status" value="1"/>
</dbReference>
<dbReference type="FunFam" id="3.30.160.60:FF:002737">
    <property type="entry name" value="AGAP008430-PA"/>
    <property type="match status" value="1"/>
</dbReference>